<dbReference type="InterPro" id="IPR013356">
    <property type="entry name" value="T2SS_GspD"/>
</dbReference>
<accession>A0A6J5EGH3</accession>
<dbReference type="GO" id="GO:0015628">
    <property type="term" value="P:protein secretion by the type II secretion system"/>
    <property type="evidence" value="ECO:0007669"/>
    <property type="project" value="InterPro"/>
</dbReference>
<dbReference type="Pfam" id="PF03958">
    <property type="entry name" value="Secretin_N"/>
    <property type="match status" value="3"/>
</dbReference>
<feature type="compositionally biased region" description="Low complexity" evidence="11">
    <location>
        <begin position="792"/>
        <end position="816"/>
    </location>
</feature>
<dbReference type="InterPro" id="IPR001775">
    <property type="entry name" value="GspD/PilQ"/>
</dbReference>
<dbReference type="Proteomes" id="UP000494363">
    <property type="component" value="Unassembled WGS sequence"/>
</dbReference>
<evidence type="ECO:0000256" key="9">
    <source>
        <dbReference type="ARBA" id="ARBA00023237"/>
    </source>
</evidence>
<dbReference type="Gene3D" id="3.30.1370.120">
    <property type="match status" value="3"/>
</dbReference>
<dbReference type="GO" id="GO:0015627">
    <property type="term" value="C:type II protein secretion system complex"/>
    <property type="evidence" value="ECO:0007669"/>
    <property type="project" value="InterPro"/>
</dbReference>
<feature type="domain" description="NolW-like" evidence="14">
    <location>
        <begin position="228"/>
        <end position="298"/>
    </location>
</feature>
<feature type="compositionally biased region" description="Low complexity" evidence="11">
    <location>
        <begin position="357"/>
        <end position="380"/>
    </location>
</feature>
<evidence type="ECO:0000256" key="7">
    <source>
        <dbReference type="ARBA" id="ARBA00022927"/>
    </source>
</evidence>
<evidence type="ECO:0000256" key="3">
    <source>
        <dbReference type="ARBA" id="ARBA00022448"/>
    </source>
</evidence>
<keyword evidence="8 12" id="KW-0472">Membrane</keyword>
<evidence type="ECO:0000313" key="16">
    <source>
        <dbReference type="EMBL" id="CAB3765343.1"/>
    </source>
</evidence>
<protein>
    <submittedName>
        <fullName evidence="16">Type 3 secretion system secretin</fullName>
    </submittedName>
</protein>
<feature type="compositionally biased region" description="Gly residues" evidence="11">
    <location>
        <begin position="326"/>
        <end position="356"/>
    </location>
</feature>
<proteinExistence type="inferred from homology"/>
<evidence type="ECO:0000259" key="13">
    <source>
        <dbReference type="Pfam" id="PF00263"/>
    </source>
</evidence>
<dbReference type="InterPro" id="IPR005644">
    <property type="entry name" value="NolW-like"/>
</dbReference>
<feature type="compositionally biased region" description="Pro residues" evidence="11">
    <location>
        <begin position="817"/>
        <end position="833"/>
    </location>
</feature>
<dbReference type="PRINTS" id="PR00811">
    <property type="entry name" value="BCTERIALGSPD"/>
</dbReference>
<comment type="similarity">
    <text evidence="2">Belongs to the bacterial secretin family. GSP D subfamily.</text>
</comment>
<feature type="compositionally biased region" description="Polar residues" evidence="11">
    <location>
        <begin position="838"/>
        <end position="850"/>
    </location>
</feature>
<keyword evidence="5 12" id="KW-0812">Transmembrane</keyword>
<evidence type="ECO:0000256" key="10">
    <source>
        <dbReference type="RuleBase" id="RU004004"/>
    </source>
</evidence>
<keyword evidence="12" id="KW-1133">Transmembrane helix</keyword>
<evidence type="ECO:0000256" key="4">
    <source>
        <dbReference type="ARBA" id="ARBA00022452"/>
    </source>
</evidence>
<keyword evidence="3 10" id="KW-0813">Transport</keyword>
<feature type="domain" description="NolW-like" evidence="14">
    <location>
        <begin position="165"/>
        <end position="226"/>
    </location>
</feature>
<dbReference type="Pfam" id="PF00263">
    <property type="entry name" value="Secretin"/>
    <property type="match status" value="1"/>
</dbReference>
<feature type="domain" description="NolW-like" evidence="14">
    <location>
        <begin position="305"/>
        <end position="455"/>
    </location>
</feature>
<evidence type="ECO:0000256" key="1">
    <source>
        <dbReference type="ARBA" id="ARBA00004442"/>
    </source>
</evidence>
<evidence type="ECO:0000256" key="12">
    <source>
        <dbReference type="SAM" id="Phobius"/>
    </source>
</evidence>
<dbReference type="PANTHER" id="PTHR30332">
    <property type="entry name" value="PROBABLE GENERAL SECRETION PATHWAY PROTEIN D"/>
    <property type="match status" value="1"/>
</dbReference>
<keyword evidence="6" id="KW-0732">Signal</keyword>
<organism evidence="16 17">
    <name type="scientific">Paraburkholderia humisilvae</name>
    <dbReference type="NCBI Taxonomy" id="627669"/>
    <lineage>
        <taxon>Bacteria</taxon>
        <taxon>Pseudomonadati</taxon>
        <taxon>Pseudomonadota</taxon>
        <taxon>Betaproteobacteria</taxon>
        <taxon>Burkholderiales</taxon>
        <taxon>Burkholderiaceae</taxon>
        <taxon>Paraburkholderia</taxon>
    </lineage>
</organism>
<evidence type="ECO:0000256" key="11">
    <source>
        <dbReference type="SAM" id="MobiDB-lite"/>
    </source>
</evidence>
<name>A0A6J5EGH3_9BURK</name>
<dbReference type="InterPro" id="IPR050810">
    <property type="entry name" value="Bact_Secretion_Sys_Channel"/>
</dbReference>
<reference evidence="16 17" key="1">
    <citation type="submission" date="2020-04" db="EMBL/GenBank/DDBJ databases">
        <authorList>
            <person name="De Canck E."/>
        </authorList>
    </citation>
    <scope>NUCLEOTIDE SEQUENCE [LARGE SCALE GENOMIC DNA]</scope>
    <source>
        <strain evidence="16 17">LMG 29542</strain>
    </source>
</reference>
<evidence type="ECO:0000256" key="5">
    <source>
        <dbReference type="ARBA" id="ARBA00022692"/>
    </source>
</evidence>
<dbReference type="PANTHER" id="PTHR30332:SF24">
    <property type="entry name" value="SECRETIN GSPD-RELATED"/>
    <property type="match status" value="1"/>
</dbReference>
<dbReference type="GO" id="GO:0009279">
    <property type="term" value="C:cell outer membrane"/>
    <property type="evidence" value="ECO:0007669"/>
    <property type="project" value="UniProtKB-SubCell"/>
</dbReference>
<evidence type="ECO:0000256" key="2">
    <source>
        <dbReference type="ARBA" id="ARBA00006980"/>
    </source>
</evidence>
<keyword evidence="4" id="KW-1134">Transmembrane beta strand</keyword>
<evidence type="ECO:0000259" key="15">
    <source>
        <dbReference type="Pfam" id="PF21305"/>
    </source>
</evidence>
<sequence>MAIETHRVCQPTTGTMSYRGIRCEQSAQRAGIHFTSMRRNRFVLRRSATALVMAGLFAAQVAQAQVTLNFVNADIDQVAKAIGAATGKTIIVDPRVKGQLNLVSENPVPEDQALKTLQSALRMQGFSLVQDHGVLKVVPEADAKLQGVPTYVGNAPTARGDQIITQVFELKNESANNLLPILRPLISPNNTIAAYPANNTLVVTDYADNVRRIAQIIAGVDTAAGQQVVVVPLKNANALDIAPQLSKIMDPGAIGSTDATLKVSVSADPRTNSLLLRASNIARLNAAKTLAKQLDAPTTEPGNMHVVALRNADAVKLAKTLRGMLGKGGDSSSGGGAGAGGGGASSFSQGQGGGSSTGTSGTPPLPGGSSSFGTSSMSGGSSFGGSSGSSYGGSGGGAGGNAPFLSSDKDGDEDNPAGGMIQADAATNSLIITAPEPVYRNLRSVIAQLDARRTQVYIEALIVELNSTTSGSLGIQWQVANNSLFAGTNFPPNSIINLTAAAAAGTPPGLAAALAGQGIQNGLNIGWIHNIFGVQGLGALLQALSTNQDANVLSTPNLITLDNEEAKIVVGTNVPITTGSFSNLTSGSTSNAFNTFDRVDVGIVLHVKPQITDGGILKLQLYTEDSAIVAGTNNAATNPAGPEFTKRSVQSTVLCDNGEIIVLGGLMQDNYGTSNSKVPLLGDIPWIGQLFRSEQKNRTKTNLMVFLRPVILTDNATTQAVTSNRYDYVQGVLGAYKSDNNLIKDKDDPVLPSMPLGPSQGASPALNLFNLDEMRRQQMAPPAVVPAPAQVPSPSQATVPAQGQVPAQAPALAPAQAPTPAPAQMPVPAPAQMPPATNTAPGLQSPGAQP</sequence>
<feature type="region of interest" description="Disordered" evidence="11">
    <location>
        <begin position="326"/>
        <end position="420"/>
    </location>
</feature>
<feature type="domain" description="GspD-like N0" evidence="15">
    <location>
        <begin position="68"/>
        <end position="137"/>
    </location>
</feature>
<evidence type="ECO:0000259" key="14">
    <source>
        <dbReference type="Pfam" id="PF03958"/>
    </source>
</evidence>
<keyword evidence="17" id="KW-1185">Reference proteome</keyword>
<dbReference type="InterPro" id="IPR049371">
    <property type="entry name" value="GspD-like_N0"/>
</dbReference>
<evidence type="ECO:0000256" key="8">
    <source>
        <dbReference type="ARBA" id="ARBA00023136"/>
    </source>
</evidence>
<gene>
    <name evidence="16" type="primary">sctC_7</name>
    <name evidence="16" type="ORF">LMG29542_05121</name>
</gene>
<feature type="transmembrane region" description="Helical" evidence="12">
    <location>
        <begin position="43"/>
        <end position="62"/>
    </location>
</feature>
<dbReference type="EMBL" id="CADIKH010000026">
    <property type="protein sequence ID" value="CAB3765343.1"/>
    <property type="molecule type" value="Genomic_DNA"/>
</dbReference>
<feature type="region of interest" description="Disordered" evidence="11">
    <location>
        <begin position="780"/>
        <end position="850"/>
    </location>
</feature>
<dbReference type="AlphaFoldDB" id="A0A6J5EGH3"/>
<dbReference type="InterPro" id="IPR038591">
    <property type="entry name" value="NolW-like_sf"/>
</dbReference>
<dbReference type="NCBIfam" id="TIGR02517">
    <property type="entry name" value="type_II_gspD"/>
    <property type="match status" value="1"/>
</dbReference>
<comment type="subcellular location">
    <subcellularLocation>
        <location evidence="1 10">Cell outer membrane</location>
    </subcellularLocation>
</comment>
<dbReference type="InterPro" id="IPR004846">
    <property type="entry name" value="T2SS/T3SS_dom"/>
</dbReference>
<keyword evidence="7" id="KW-0653">Protein transport</keyword>
<evidence type="ECO:0000313" key="17">
    <source>
        <dbReference type="Proteomes" id="UP000494363"/>
    </source>
</evidence>
<feature type="compositionally biased region" description="Gly residues" evidence="11">
    <location>
        <begin position="381"/>
        <end position="400"/>
    </location>
</feature>
<evidence type="ECO:0000256" key="6">
    <source>
        <dbReference type="ARBA" id="ARBA00022729"/>
    </source>
</evidence>
<feature type="domain" description="Type II/III secretion system secretin-like" evidence="13">
    <location>
        <begin position="543"/>
        <end position="712"/>
    </location>
</feature>
<dbReference type="Pfam" id="PF21305">
    <property type="entry name" value="type_II_gspD_N0"/>
    <property type="match status" value="1"/>
</dbReference>
<keyword evidence="9" id="KW-0998">Cell outer membrane</keyword>